<dbReference type="SMART" id="SM00248">
    <property type="entry name" value="ANK"/>
    <property type="match status" value="1"/>
</dbReference>
<accession>A0A1X7SS87</accession>
<keyword evidence="2 3" id="KW-0040">ANK repeat</keyword>
<evidence type="ECO:0000256" key="2">
    <source>
        <dbReference type="ARBA" id="ARBA00023043"/>
    </source>
</evidence>
<dbReference type="PROSITE" id="PS50088">
    <property type="entry name" value="ANK_REPEAT"/>
    <property type="match status" value="1"/>
</dbReference>
<dbReference type="PROSITE" id="PS50297">
    <property type="entry name" value="ANK_REP_REGION"/>
    <property type="match status" value="1"/>
</dbReference>
<evidence type="ECO:0000313" key="4">
    <source>
        <dbReference type="EnsemblMetazoa" id="Aqu2.1.05007_001"/>
    </source>
</evidence>
<dbReference type="EnsemblMetazoa" id="Aqu2.1.05007_001">
    <property type="protein sequence ID" value="Aqu2.1.05007_001"/>
    <property type="gene ID" value="Aqu2.1.05007"/>
</dbReference>
<reference evidence="4" key="1">
    <citation type="submission" date="2017-05" db="UniProtKB">
        <authorList>
            <consortium name="EnsemblMetazoa"/>
        </authorList>
    </citation>
    <scope>IDENTIFICATION</scope>
</reference>
<dbReference type="Gene3D" id="1.25.40.20">
    <property type="entry name" value="Ankyrin repeat-containing domain"/>
    <property type="match status" value="1"/>
</dbReference>
<dbReference type="AlphaFoldDB" id="A0A1X7SS87"/>
<dbReference type="InParanoid" id="A0A1X7SS87"/>
<proteinExistence type="predicted"/>
<dbReference type="InterPro" id="IPR002110">
    <property type="entry name" value="Ankyrin_rpt"/>
</dbReference>
<feature type="repeat" description="ANK" evidence="3">
    <location>
        <begin position="1"/>
        <end position="33"/>
    </location>
</feature>
<evidence type="ECO:0000256" key="1">
    <source>
        <dbReference type="ARBA" id="ARBA00022737"/>
    </source>
</evidence>
<dbReference type="SUPFAM" id="SSF48403">
    <property type="entry name" value="Ankyrin repeat"/>
    <property type="match status" value="1"/>
</dbReference>
<keyword evidence="1" id="KW-0677">Repeat</keyword>
<evidence type="ECO:0000256" key="3">
    <source>
        <dbReference type="PROSITE-ProRule" id="PRU00023"/>
    </source>
</evidence>
<dbReference type="Pfam" id="PF12796">
    <property type="entry name" value="Ank_2"/>
    <property type="match status" value="1"/>
</dbReference>
<organism evidence="4">
    <name type="scientific">Amphimedon queenslandica</name>
    <name type="common">Sponge</name>
    <dbReference type="NCBI Taxonomy" id="400682"/>
    <lineage>
        <taxon>Eukaryota</taxon>
        <taxon>Metazoa</taxon>
        <taxon>Porifera</taxon>
        <taxon>Demospongiae</taxon>
        <taxon>Heteroscleromorpha</taxon>
        <taxon>Haplosclerida</taxon>
        <taxon>Niphatidae</taxon>
        <taxon>Amphimedon</taxon>
    </lineage>
</organism>
<dbReference type="OrthoDB" id="10258888at2759"/>
<dbReference type="InterPro" id="IPR036770">
    <property type="entry name" value="Ankyrin_rpt-contain_sf"/>
</dbReference>
<dbReference type="PANTHER" id="PTHR24171">
    <property type="entry name" value="ANKYRIN REPEAT DOMAIN-CONTAINING PROTEIN 39-RELATED"/>
    <property type="match status" value="1"/>
</dbReference>
<protein>
    <submittedName>
        <fullName evidence="4">Uncharacterized protein</fullName>
    </submittedName>
</protein>
<name>A0A1X7SS87_AMPQE</name>
<sequence>AGYTPLIWAAFNGHTQVVTMLLEKGADVTASTVDGETALDYAEGKGHYDTATILRVHSET</sequence>